<dbReference type="RefSeq" id="XP_003044612.1">
    <property type="nucleotide sequence ID" value="XM_003044566.1"/>
</dbReference>
<sequence>MASKPFPAGVYAASLTWFSEEEQQPINYEIQQRHLNHLIGSGLTGGAGSNGEAVSLTAEERLKLVALTRDVATRMGRKDMPIVIGTVGHGTKDIIEQLRASKEAGADFGLVLTPSYFHFAMDASAIKQFFTEVADDSPIPILIYSWPLVTSGIEINSDIMSTLGKHPSIVGTKLTCGAIAKTVRIAAEFKQEDFCALTGFTDWLLPGLHAGAAGSISGFANLCPRACVKTYEAYKAGKFDEARTLQNAIAKPEWDITKSGINGTKWVVAKLLGYGDENCATRRPYTKFTDEGQQRELLAAMQTVYTSERV</sequence>
<dbReference type="InterPro" id="IPR013785">
    <property type="entry name" value="Aldolase_TIM"/>
</dbReference>
<dbReference type="OMA" id="THRNIRG"/>
<reference evidence="5 6" key="1">
    <citation type="journal article" date="2009" name="PLoS Genet.">
        <title>The genome of Nectria haematococca: contribution of supernumerary chromosomes to gene expansion.</title>
        <authorList>
            <person name="Coleman J.J."/>
            <person name="Rounsley S.D."/>
            <person name="Rodriguez-Carres M."/>
            <person name="Kuo A."/>
            <person name="Wasmann C.C."/>
            <person name="Grimwood J."/>
            <person name="Schmutz J."/>
            <person name="Taga M."/>
            <person name="White G.J."/>
            <person name="Zhou S."/>
            <person name="Schwartz D.C."/>
            <person name="Freitag M."/>
            <person name="Ma L.J."/>
            <person name="Danchin E.G."/>
            <person name="Henrissat B."/>
            <person name="Coutinho P.M."/>
            <person name="Nelson D.R."/>
            <person name="Straney D."/>
            <person name="Napoli C.A."/>
            <person name="Barker B.M."/>
            <person name="Gribskov M."/>
            <person name="Rep M."/>
            <person name="Kroken S."/>
            <person name="Molnar I."/>
            <person name="Rensing C."/>
            <person name="Kennell J.C."/>
            <person name="Zamora J."/>
            <person name="Farman M.L."/>
            <person name="Selker E.U."/>
            <person name="Salamov A."/>
            <person name="Shapiro H."/>
            <person name="Pangilinan J."/>
            <person name="Lindquist E."/>
            <person name="Lamers C."/>
            <person name="Grigoriev I.V."/>
            <person name="Geiser D.M."/>
            <person name="Covert S.F."/>
            <person name="Temporini E."/>
            <person name="Vanetten H.D."/>
        </authorList>
    </citation>
    <scope>NUCLEOTIDE SEQUENCE [LARGE SCALE GENOMIC DNA]</scope>
    <source>
        <strain evidence="6">ATCC MYA-4622 / CBS 123669 / FGSC 9596 / NRRL 45880 / 77-13-4</strain>
    </source>
</reference>
<feature type="active site" description="Schiff-base intermediate with substrate" evidence="3">
    <location>
        <position position="173"/>
    </location>
</feature>
<dbReference type="PIRSF" id="PIRSF001365">
    <property type="entry name" value="DHDPS"/>
    <property type="match status" value="1"/>
</dbReference>
<evidence type="ECO:0000256" key="1">
    <source>
        <dbReference type="ARBA" id="ARBA00023239"/>
    </source>
</evidence>
<dbReference type="Proteomes" id="UP000005206">
    <property type="component" value="Unassembled WGS sequence"/>
</dbReference>
<comment type="similarity">
    <text evidence="2">Belongs to the DapA family.</text>
</comment>
<dbReference type="KEGG" id="nhe:NECHADRAFT_55688"/>
<dbReference type="SUPFAM" id="SSF51569">
    <property type="entry name" value="Aldolase"/>
    <property type="match status" value="1"/>
</dbReference>
<accession>C7ZAQ4</accession>
<evidence type="ECO:0000256" key="4">
    <source>
        <dbReference type="PIRSR" id="PIRSR001365-2"/>
    </source>
</evidence>
<dbReference type="InterPro" id="IPR002220">
    <property type="entry name" value="DapA-like"/>
</dbReference>
<protein>
    <recommendedName>
        <fullName evidence="7">Dihydrodipicolinate synthetase</fullName>
    </recommendedName>
</protein>
<dbReference type="CDD" id="cd00408">
    <property type="entry name" value="DHDPS-like"/>
    <property type="match status" value="1"/>
</dbReference>
<dbReference type="InParanoid" id="C7ZAQ4"/>
<keyword evidence="6" id="KW-1185">Reference proteome</keyword>
<name>C7ZAQ4_FUSV7</name>
<dbReference type="AlphaFoldDB" id="C7ZAQ4"/>
<evidence type="ECO:0008006" key="7">
    <source>
        <dbReference type="Google" id="ProtNLM"/>
    </source>
</evidence>
<keyword evidence="1 2" id="KW-0456">Lyase</keyword>
<dbReference type="GeneID" id="9672920"/>
<dbReference type="Gene3D" id="3.20.20.70">
    <property type="entry name" value="Aldolase class I"/>
    <property type="match status" value="1"/>
</dbReference>
<dbReference type="SMART" id="SM01130">
    <property type="entry name" value="DHDPS"/>
    <property type="match status" value="1"/>
</dbReference>
<evidence type="ECO:0000256" key="3">
    <source>
        <dbReference type="PIRSR" id="PIRSR001365-1"/>
    </source>
</evidence>
<dbReference type="Pfam" id="PF00701">
    <property type="entry name" value="DHDPS"/>
    <property type="match status" value="1"/>
</dbReference>
<dbReference type="PANTHER" id="PTHR12128">
    <property type="entry name" value="DIHYDRODIPICOLINATE SYNTHASE"/>
    <property type="match status" value="1"/>
</dbReference>
<dbReference type="VEuPathDB" id="FungiDB:NECHADRAFT_55688"/>
<dbReference type="eggNOG" id="ENOG502QWNS">
    <property type="taxonomic scope" value="Eukaryota"/>
</dbReference>
<evidence type="ECO:0000313" key="5">
    <source>
        <dbReference type="EMBL" id="EEU38899.1"/>
    </source>
</evidence>
<dbReference type="PANTHER" id="PTHR12128:SF66">
    <property type="entry name" value="4-HYDROXY-2-OXOGLUTARATE ALDOLASE, MITOCHONDRIAL"/>
    <property type="match status" value="1"/>
</dbReference>
<organism evidence="5 6">
    <name type="scientific">Fusarium vanettenii (strain ATCC MYA-4622 / CBS 123669 / FGSC 9596 / NRRL 45880 / 77-13-4)</name>
    <name type="common">Fusarium solani subsp. pisi</name>
    <dbReference type="NCBI Taxonomy" id="660122"/>
    <lineage>
        <taxon>Eukaryota</taxon>
        <taxon>Fungi</taxon>
        <taxon>Dikarya</taxon>
        <taxon>Ascomycota</taxon>
        <taxon>Pezizomycotina</taxon>
        <taxon>Sordariomycetes</taxon>
        <taxon>Hypocreomycetidae</taxon>
        <taxon>Hypocreales</taxon>
        <taxon>Nectriaceae</taxon>
        <taxon>Fusarium</taxon>
        <taxon>Fusarium solani species complex</taxon>
        <taxon>Fusarium vanettenii</taxon>
    </lineage>
</organism>
<dbReference type="GO" id="GO:0008840">
    <property type="term" value="F:4-hydroxy-tetrahydrodipicolinate synthase activity"/>
    <property type="evidence" value="ECO:0007669"/>
    <property type="project" value="TreeGrafter"/>
</dbReference>
<evidence type="ECO:0000313" key="6">
    <source>
        <dbReference type="Proteomes" id="UP000005206"/>
    </source>
</evidence>
<evidence type="ECO:0000256" key="2">
    <source>
        <dbReference type="PIRNR" id="PIRNR001365"/>
    </source>
</evidence>
<feature type="active site" description="Proton donor/acceptor" evidence="3">
    <location>
        <position position="144"/>
    </location>
</feature>
<gene>
    <name evidence="5" type="ORF">NECHADRAFT_55688</name>
</gene>
<dbReference type="OrthoDB" id="191315at2759"/>
<dbReference type="HOGENOM" id="CLU_049343_0_2_1"/>
<feature type="binding site" evidence="4">
    <location>
        <position position="216"/>
    </location>
    <ligand>
        <name>pyruvate</name>
        <dbReference type="ChEBI" id="CHEBI:15361"/>
    </ligand>
</feature>
<proteinExistence type="inferred from homology"/>
<dbReference type="EMBL" id="GG698913">
    <property type="protein sequence ID" value="EEU38899.1"/>
    <property type="molecule type" value="Genomic_DNA"/>
</dbReference>